<proteinExistence type="predicted"/>
<feature type="region of interest" description="Disordered" evidence="1">
    <location>
        <begin position="74"/>
        <end position="129"/>
    </location>
</feature>
<protein>
    <submittedName>
        <fullName evidence="4">DUF1616 domain-containing protein</fullName>
    </submittedName>
</protein>
<keyword evidence="5" id="KW-1185">Reference proteome</keyword>
<gene>
    <name evidence="4" type="ORF">ACFR9T_07790</name>
</gene>
<feature type="domain" description="DUF1616" evidence="3">
    <location>
        <begin position="25"/>
        <end position="376"/>
    </location>
</feature>
<feature type="transmembrane region" description="Helical" evidence="2">
    <location>
        <begin position="138"/>
        <end position="158"/>
    </location>
</feature>
<feature type="transmembrane region" description="Helical" evidence="2">
    <location>
        <begin position="220"/>
        <end position="242"/>
    </location>
</feature>
<comment type="caution">
    <text evidence="4">The sequence shown here is derived from an EMBL/GenBank/DDBJ whole genome shotgun (WGS) entry which is preliminary data.</text>
</comment>
<sequence length="381" mass="41309">MADRRGLWLILPSPVRRLPADLAAVVGLTLLTLLTVFLPVINETPLRVVFGIAFVLFLPGYAFVAALFPEAGPPPQATEPASSPDQAETDETGQRDKPRPVPGTDAAVSDDTTGSLDGEEAHGGGEGSRSGIDGIERVALSFGLSIAIVPLLGLVLNFTPWGIRLVPIIITVSGFTLVCVAVAAQRRWELPEDEQFSVPYRTWIATAKTELFDPDDQMDAALNVVLVLSILVAVGSVGYAVAVPPQGEQFTEFYLLTESPDGDLVADNYPETMSVGETADLIVGIENNEYETTAYTVVVQLQEVTTAGNNTTVVDRTELDRFGTTVEHNETHHERHTLQPTRAGENLRVKYLLYDDAVPESPTAETAYRDLHLWVDVEETN</sequence>
<feature type="transmembrane region" description="Helical" evidence="2">
    <location>
        <begin position="48"/>
        <end position="68"/>
    </location>
</feature>
<evidence type="ECO:0000259" key="3">
    <source>
        <dbReference type="Pfam" id="PF07760"/>
    </source>
</evidence>
<dbReference type="Pfam" id="PF07760">
    <property type="entry name" value="DUF1616"/>
    <property type="match status" value="1"/>
</dbReference>
<dbReference type="Proteomes" id="UP001597185">
    <property type="component" value="Unassembled WGS sequence"/>
</dbReference>
<keyword evidence="2" id="KW-1133">Transmembrane helix</keyword>
<dbReference type="InterPro" id="IPR011674">
    <property type="entry name" value="DUF1616"/>
</dbReference>
<dbReference type="EMBL" id="JBHUDB010000003">
    <property type="protein sequence ID" value="MFD1570491.1"/>
    <property type="molecule type" value="Genomic_DNA"/>
</dbReference>
<evidence type="ECO:0000256" key="1">
    <source>
        <dbReference type="SAM" id="MobiDB-lite"/>
    </source>
</evidence>
<reference evidence="4 5" key="1">
    <citation type="journal article" date="2019" name="Int. J. Syst. Evol. Microbiol.">
        <title>The Global Catalogue of Microorganisms (GCM) 10K type strain sequencing project: providing services to taxonomists for standard genome sequencing and annotation.</title>
        <authorList>
            <consortium name="The Broad Institute Genomics Platform"/>
            <consortium name="The Broad Institute Genome Sequencing Center for Infectious Disease"/>
            <person name="Wu L."/>
            <person name="Ma J."/>
        </authorList>
    </citation>
    <scope>NUCLEOTIDE SEQUENCE [LARGE SCALE GENOMIC DNA]</scope>
    <source>
        <strain evidence="4 5">CGMCC 1.12689</strain>
    </source>
</reference>
<keyword evidence="2" id="KW-0472">Membrane</keyword>
<dbReference type="RefSeq" id="WP_256419311.1">
    <property type="nucleotide sequence ID" value="NZ_JANHDL010000014.1"/>
</dbReference>
<accession>A0ABD6C109</accession>
<organism evidence="4 5">
    <name type="scientific">Halorubrum laminariae</name>
    <dbReference type="NCBI Taxonomy" id="1433523"/>
    <lineage>
        <taxon>Archaea</taxon>
        <taxon>Methanobacteriati</taxon>
        <taxon>Methanobacteriota</taxon>
        <taxon>Stenosarchaea group</taxon>
        <taxon>Halobacteria</taxon>
        <taxon>Halobacteriales</taxon>
        <taxon>Haloferacaceae</taxon>
        <taxon>Halorubrum</taxon>
    </lineage>
</organism>
<feature type="transmembrane region" description="Helical" evidence="2">
    <location>
        <begin position="20"/>
        <end position="41"/>
    </location>
</feature>
<evidence type="ECO:0000256" key="2">
    <source>
        <dbReference type="SAM" id="Phobius"/>
    </source>
</evidence>
<name>A0ABD6C109_9EURY</name>
<feature type="transmembrane region" description="Helical" evidence="2">
    <location>
        <begin position="165"/>
        <end position="184"/>
    </location>
</feature>
<evidence type="ECO:0000313" key="5">
    <source>
        <dbReference type="Proteomes" id="UP001597185"/>
    </source>
</evidence>
<keyword evidence="2" id="KW-0812">Transmembrane</keyword>
<evidence type="ECO:0000313" key="4">
    <source>
        <dbReference type="EMBL" id="MFD1570491.1"/>
    </source>
</evidence>
<dbReference type="AlphaFoldDB" id="A0ABD6C109"/>